<name>A0ABV5Q8B0_9ACTN</name>
<dbReference type="InterPro" id="IPR032466">
    <property type="entry name" value="Metal_Hydrolase"/>
</dbReference>
<accession>A0ABV5Q8B0</accession>
<dbReference type="Gene3D" id="3.20.20.140">
    <property type="entry name" value="Metal-dependent hydrolases"/>
    <property type="match status" value="1"/>
</dbReference>
<keyword evidence="3" id="KW-1185">Reference proteome</keyword>
<proteinExistence type="predicted"/>
<dbReference type="Proteomes" id="UP001589646">
    <property type="component" value="Unassembled WGS sequence"/>
</dbReference>
<dbReference type="SUPFAM" id="SSF51556">
    <property type="entry name" value="Metallo-dependent hydrolases"/>
    <property type="match status" value="1"/>
</dbReference>
<dbReference type="InterPro" id="IPR011059">
    <property type="entry name" value="Metal-dep_hydrolase_composite"/>
</dbReference>
<protein>
    <submittedName>
        <fullName evidence="2">Amidohydrolase family protein</fullName>
    </submittedName>
</protein>
<dbReference type="Pfam" id="PF07969">
    <property type="entry name" value="Amidohydro_3"/>
    <property type="match status" value="1"/>
</dbReference>
<comment type="caution">
    <text evidence="2">The sequence shown here is derived from an EMBL/GenBank/DDBJ whole genome shotgun (WGS) entry which is preliminary data.</text>
</comment>
<dbReference type="InterPro" id="IPR013108">
    <property type="entry name" value="Amidohydro_3"/>
</dbReference>
<dbReference type="RefSeq" id="WP_346119583.1">
    <property type="nucleotide sequence ID" value="NZ_BAAAXC010000008.1"/>
</dbReference>
<organism evidence="2 3">
    <name type="scientific">Nonomuraea roseola</name>
    <dbReference type="NCBI Taxonomy" id="46179"/>
    <lineage>
        <taxon>Bacteria</taxon>
        <taxon>Bacillati</taxon>
        <taxon>Actinomycetota</taxon>
        <taxon>Actinomycetes</taxon>
        <taxon>Streptosporangiales</taxon>
        <taxon>Streptosporangiaceae</taxon>
        <taxon>Nonomuraea</taxon>
    </lineage>
</organism>
<sequence length="137" mass="14747">MHPDDVAQIMADPLVTIGSDSGPPVGPNHPRTFGTFPRFLGTYVQERAVVPLAEAIRKMTSATAAHFVLADRAWLAAGAIADITVFDPETIGHAGTYEEPDVRPTGVRHVLLAGHPVIEDGEFTGGRHGRILRHNRP</sequence>
<dbReference type="SUPFAM" id="SSF51338">
    <property type="entry name" value="Composite domain of metallo-dependent hydrolases"/>
    <property type="match status" value="1"/>
</dbReference>
<dbReference type="Gene3D" id="2.30.40.10">
    <property type="entry name" value="Urease, subunit C, domain 1"/>
    <property type="match status" value="1"/>
</dbReference>
<evidence type="ECO:0000259" key="1">
    <source>
        <dbReference type="Pfam" id="PF07969"/>
    </source>
</evidence>
<gene>
    <name evidence="2" type="ORF">ACFFRN_34365</name>
</gene>
<feature type="domain" description="Amidohydrolase 3" evidence="1">
    <location>
        <begin position="6"/>
        <end position="117"/>
    </location>
</feature>
<dbReference type="EMBL" id="JBHMCE010000011">
    <property type="protein sequence ID" value="MFB9531715.1"/>
    <property type="molecule type" value="Genomic_DNA"/>
</dbReference>
<reference evidence="2 3" key="1">
    <citation type="submission" date="2024-09" db="EMBL/GenBank/DDBJ databases">
        <authorList>
            <person name="Sun Q."/>
            <person name="Mori K."/>
        </authorList>
    </citation>
    <scope>NUCLEOTIDE SEQUENCE [LARGE SCALE GENOMIC DNA]</scope>
    <source>
        <strain evidence="2 3">JCM 3323</strain>
    </source>
</reference>
<evidence type="ECO:0000313" key="2">
    <source>
        <dbReference type="EMBL" id="MFB9531715.1"/>
    </source>
</evidence>
<evidence type="ECO:0000313" key="3">
    <source>
        <dbReference type="Proteomes" id="UP001589646"/>
    </source>
</evidence>